<feature type="region of interest" description="Disordered" evidence="2">
    <location>
        <begin position="1"/>
        <end position="23"/>
    </location>
</feature>
<dbReference type="InterPro" id="IPR013078">
    <property type="entry name" value="His_Pase_superF_clade-1"/>
</dbReference>
<evidence type="ECO:0000313" key="4">
    <source>
        <dbReference type="Proteomes" id="UP000559256"/>
    </source>
</evidence>
<feature type="region of interest" description="Disordered" evidence="2">
    <location>
        <begin position="169"/>
        <end position="193"/>
    </location>
</feature>
<evidence type="ECO:0000313" key="3">
    <source>
        <dbReference type="EMBL" id="KAF5373928.1"/>
    </source>
</evidence>
<gene>
    <name evidence="3" type="ORF">D9758_000751</name>
</gene>
<dbReference type="Gene3D" id="3.40.50.1240">
    <property type="entry name" value="Phosphoglycerate mutase-like"/>
    <property type="match status" value="1"/>
</dbReference>
<dbReference type="InterPro" id="IPR051695">
    <property type="entry name" value="Phosphoglycerate_Mutase"/>
</dbReference>
<feature type="compositionally biased region" description="Basic and acidic residues" evidence="2">
    <location>
        <begin position="68"/>
        <end position="77"/>
    </location>
</feature>
<dbReference type="EMBL" id="JAACJM010000003">
    <property type="protein sequence ID" value="KAF5373928.1"/>
    <property type="molecule type" value="Genomic_DNA"/>
</dbReference>
<dbReference type="GO" id="GO:0004331">
    <property type="term" value="F:fructose-2,6-bisphosphate 2-phosphatase activity"/>
    <property type="evidence" value="ECO:0007669"/>
    <property type="project" value="TreeGrafter"/>
</dbReference>
<organism evidence="3 4">
    <name type="scientific">Tetrapyrgos nigripes</name>
    <dbReference type="NCBI Taxonomy" id="182062"/>
    <lineage>
        <taxon>Eukaryota</taxon>
        <taxon>Fungi</taxon>
        <taxon>Dikarya</taxon>
        <taxon>Basidiomycota</taxon>
        <taxon>Agaricomycotina</taxon>
        <taxon>Agaricomycetes</taxon>
        <taxon>Agaricomycetidae</taxon>
        <taxon>Agaricales</taxon>
        <taxon>Marasmiineae</taxon>
        <taxon>Marasmiaceae</taxon>
        <taxon>Tetrapyrgos</taxon>
    </lineage>
</organism>
<dbReference type="Proteomes" id="UP000559256">
    <property type="component" value="Unassembled WGS sequence"/>
</dbReference>
<dbReference type="SUPFAM" id="SSF53254">
    <property type="entry name" value="Phosphoglycerate mutase-like"/>
    <property type="match status" value="1"/>
</dbReference>
<feature type="region of interest" description="Disordered" evidence="2">
    <location>
        <begin position="120"/>
        <end position="149"/>
    </location>
</feature>
<feature type="compositionally biased region" description="Acidic residues" evidence="2">
    <location>
        <begin position="81"/>
        <end position="92"/>
    </location>
</feature>
<feature type="region of interest" description="Disordered" evidence="2">
    <location>
        <begin position="63"/>
        <end position="92"/>
    </location>
</feature>
<dbReference type="PANTHER" id="PTHR46517">
    <property type="entry name" value="FRUCTOSE-2,6-BISPHOSPHATASE TIGAR"/>
    <property type="match status" value="1"/>
</dbReference>
<comment type="caution">
    <text evidence="3">The sequence shown here is derived from an EMBL/GenBank/DDBJ whole genome shotgun (WGS) entry which is preliminary data.</text>
</comment>
<dbReference type="InterPro" id="IPR029033">
    <property type="entry name" value="His_PPase_superfam"/>
</dbReference>
<dbReference type="Pfam" id="PF00300">
    <property type="entry name" value="His_Phos_1"/>
    <property type="match status" value="1"/>
</dbReference>
<dbReference type="AlphaFoldDB" id="A0A8H5LY89"/>
<reference evidence="3 4" key="1">
    <citation type="journal article" date="2020" name="ISME J.">
        <title>Uncovering the hidden diversity of litter-decomposition mechanisms in mushroom-forming fungi.</title>
        <authorList>
            <person name="Floudas D."/>
            <person name="Bentzer J."/>
            <person name="Ahren D."/>
            <person name="Johansson T."/>
            <person name="Persson P."/>
            <person name="Tunlid A."/>
        </authorList>
    </citation>
    <scope>NUCLEOTIDE SEQUENCE [LARGE SCALE GENOMIC DNA]</scope>
    <source>
        <strain evidence="3 4">CBS 291.85</strain>
    </source>
</reference>
<dbReference type="GO" id="GO:0005829">
    <property type="term" value="C:cytosol"/>
    <property type="evidence" value="ECO:0007669"/>
    <property type="project" value="TreeGrafter"/>
</dbReference>
<evidence type="ECO:0000256" key="2">
    <source>
        <dbReference type="SAM" id="MobiDB-lite"/>
    </source>
</evidence>
<name>A0A8H5LY89_9AGAR</name>
<dbReference type="OrthoDB" id="354304at2759"/>
<keyword evidence="1" id="KW-0378">Hydrolase</keyword>
<dbReference type="GO" id="GO:0045820">
    <property type="term" value="P:negative regulation of glycolytic process"/>
    <property type="evidence" value="ECO:0007669"/>
    <property type="project" value="TreeGrafter"/>
</dbReference>
<evidence type="ECO:0000256" key="1">
    <source>
        <dbReference type="ARBA" id="ARBA00022801"/>
    </source>
</evidence>
<proteinExistence type="predicted"/>
<protein>
    <submittedName>
        <fullName evidence="3">Uncharacterized protein</fullName>
    </submittedName>
</protein>
<dbReference type="GO" id="GO:0043456">
    <property type="term" value="P:regulation of pentose-phosphate shunt"/>
    <property type="evidence" value="ECO:0007669"/>
    <property type="project" value="TreeGrafter"/>
</dbReference>
<feature type="compositionally biased region" description="Low complexity" evidence="2">
    <location>
        <begin position="1"/>
        <end position="12"/>
    </location>
</feature>
<keyword evidence="4" id="KW-1185">Reference proteome</keyword>
<sequence>MPSSTSTANTSSMNEAGFNSPLSPAGVVQAKKLAKEWSNTRINHLLSSFLIRAVDTAQAIADAQNSKHAKEDKRKTGEANVDGDSDLELDDSESISGSDFLSVLPITLLREALIRKDIDESEDRERVDDDQDAEPLIQSDPLGQPETLEQVSSRAYMFLSTAIDTFGVLTPSRGDQDKDSDSSSPSPSLHPDELDVDWVKGLPDMLPPDLPHVVAVCHNIFLCELYEQMTWWNDEQHDPPPKAKEGKEKSRSVHWHNTDWLAGLAILYGSDALNRIRLVGS</sequence>
<dbReference type="PANTHER" id="PTHR46517:SF1">
    <property type="entry name" value="FRUCTOSE-2,6-BISPHOSPHATASE TIGAR"/>
    <property type="match status" value="1"/>
</dbReference>
<accession>A0A8H5LY89</accession>
<dbReference type="CDD" id="cd07067">
    <property type="entry name" value="HP_PGM_like"/>
    <property type="match status" value="1"/>
</dbReference>